<evidence type="ECO:0000313" key="2">
    <source>
        <dbReference type="EMBL" id="WAW10964.1"/>
    </source>
</evidence>
<gene>
    <name evidence="2" type="ORF">NB640_04840</name>
</gene>
<keyword evidence="3" id="KW-1185">Reference proteome</keyword>
<dbReference type="AlphaFoldDB" id="A0A9E9P3G0"/>
<proteinExistence type="predicted"/>
<keyword evidence="1" id="KW-0472">Membrane</keyword>
<accession>A0A9E9P3G0</accession>
<dbReference type="RefSeq" id="WP_269310046.1">
    <property type="nucleotide sequence ID" value="NZ_CP098242.1"/>
</dbReference>
<dbReference type="EMBL" id="CP098242">
    <property type="protein sequence ID" value="WAW10964.1"/>
    <property type="molecule type" value="Genomic_DNA"/>
</dbReference>
<sequence length="81" mass="8699">MKTFDSFLEHAHLVISVLTLAVFCAGLAMPHQQIARHDSYAWLDYAPGGEQYMMMGNNAIAKTANDVSMVTASAEIAAPGV</sequence>
<name>A0A9E9P3G0_9BURK</name>
<keyword evidence="1" id="KW-0812">Transmembrane</keyword>
<protein>
    <submittedName>
        <fullName evidence="2">Uncharacterized protein</fullName>
    </submittedName>
</protein>
<reference evidence="2" key="1">
    <citation type="journal article" date="2022" name="Front. Microbiol.">
        <title>New perspectives on an old grouping: The genomic and phenotypic variability of Oxalobacter formigenes and the implications for calcium oxalate stone prevention.</title>
        <authorList>
            <person name="Chmiel J.A."/>
            <person name="Carr C."/>
            <person name="Stuivenberg G.A."/>
            <person name="Venema R."/>
            <person name="Chanyi R.M."/>
            <person name="Al K.F."/>
            <person name="Giguere D."/>
            <person name="Say H."/>
            <person name="Akouris P.P."/>
            <person name="Dominguez Romero S.A."/>
            <person name="Kwong A."/>
            <person name="Tai V."/>
            <person name="Koval S.F."/>
            <person name="Razvi H."/>
            <person name="Bjazevic J."/>
            <person name="Burton J.P."/>
        </authorList>
    </citation>
    <scope>NUCLEOTIDE SEQUENCE</scope>
    <source>
        <strain evidence="2">WoOx3</strain>
    </source>
</reference>
<keyword evidence="1" id="KW-1133">Transmembrane helix</keyword>
<feature type="transmembrane region" description="Helical" evidence="1">
    <location>
        <begin position="12"/>
        <end position="29"/>
    </location>
</feature>
<dbReference type="Proteomes" id="UP001156215">
    <property type="component" value="Chromosome"/>
</dbReference>
<organism evidence="2 3">
    <name type="scientific">Oxalobacter vibrioformis</name>
    <dbReference type="NCBI Taxonomy" id="933080"/>
    <lineage>
        <taxon>Bacteria</taxon>
        <taxon>Pseudomonadati</taxon>
        <taxon>Pseudomonadota</taxon>
        <taxon>Betaproteobacteria</taxon>
        <taxon>Burkholderiales</taxon>
        <taxon>Oxalobacteraceae</taxon>
        <taxon>Oxalobacter</taxon>
    </lineage>
</organism>
<dbReference type="KEGG" id="ovb:NB640_04840"/>
<evidence type="ECO:0000313" key="3">
    <source>
        <dbReference type="Proteomes" id="UP001156215"/>
    </source>
</evidence>
<evidence type="ECO:0000256" key="1">
    <source>
        <dbReference type="SAM" id="Phobius"/>
    </source>
</evidence>